<comment type="caution">
    <text evidence="1">The sequence shown here is derived from an EMBL/GenBank/DDBJ whole genome shotgun (WGS) entry which is preliminary data.</text>
</comment>
<evidence type="ECO:0000313" key="2">
    <source>
        <dbReference type="Proteomes" id="UP000828941"/>
    </source>
</evidence>
<gene>
    <name evidence="1" type="ORF">L6164_025653</name>
</gene>
<dbReference type="Proteomes" id="UP000828941">
    <property type="component" value="Chromosome 10"/>
</dbReference>
<evidence type="ECO:0000313" key="1">
    <source>
        <dbReference type="EMBL" id="KAI4317815.1"/>
    </source>
</evidence>
<organism evidence="1 2">
    <name type="scientific">Bauhinia variegata</name>
    <name type="common">Purple orchid tree</name>
    <name type="synonym">Phanera variegata</name>
    <dbReference type="NCBI Taxonomy" id="167791"/>
    <lineage>
        <taxon>Eukaryota</taxon>
        <taxon>Viridiplantae</taxon>
        <taxon>Streptophyta</taxon>
        <taxon>Embryophyta</taxon>
        <taxon>Tracheophyta</taxon>
        <taxon>Spermatophyta</taxon>
        <taxon>Magnoliopsida</taxon>
        <taxon>eudicotyledons</taxon>
        <taxon>Gunneridae</taxon>
        <taxon>Pentapetalae</taxon>
        <taxon>rosids</taxon>
        <taxon>fabids</taxon>
        <taxon>Fabales</taxon>
        <taxon>Fabaceae</taxon>
        <taxon>Cercidoideae</taxon>
        <taxon>Cercideae</taxon>
        <taxon>Bauhiniinae</taxon>
        <taxon>Bauhinia</taxon>
    </lineage>
</organism>
<sequence>MKGVLAVWIIATAFQYSIAAYADLGITYGTNGDNFPSPVRVSEFLEKDMKHKIPIVRFLNADVEILQAFSDTNLGVTISVTNAEIPTVATSQEAANAWVHDHITPFAANSRVRFRYITVGIEAIPGDLAPLVTPAMTNIYQALILVKSKDFIKVTTVVSPTVLGQSYPPSTGQFEQSVSGVMDNVTRFLQNIGSPLLLNIYPYYALVNEPDKISMQYALFQSKEPVVIDGEYKYYNLFDAMVDAFVAATEKVVGNGGLRVVVSETGWPTKGNEPYTNVKNAQIYNSNLRHHVITVGRTPRQGDYKMEVYIYSMFNEDKKPDPVGASFGTFNDDLTEVYPIWH</sequence>
<protein>
    <submittedName>
        <fullName evidence="1">Uncharacterized protein</fullName>
    </submittedName>
</protein>
<dbReference type="EMBL" id="CM039435">
    <property type="protein sequence ID" value="KAI4317815.1"/>
    <property type="molecule type" value="Genomic_DNA"/>
</dbReference>
<keyword evidence="2" id="KW-1185">Reference proteome</keyword>
<reference evidence="1 2" key="1">
    <citation type="journal article" date="2022" name="DNA Res.">
        <title>Chromosomal-level genome assembly of the orchid tree Bauhinia variegata (Leguminosae; Cercidoideae) supports the allotetraploid origin hypothesis of Bauhinia.</title>
        <authorList>
            <person name="Zhong Y."/>
            <person name="Chen Y."/>
            <person name="Zheng D."/>
            <person name="Pang J."/>
            <person name="Liu Y."/>
            <person name="Luo S."/>
            <person name="Meng S."/>
            <person name="Qian L."/>
            <person name="Wei D."/>
            <person name="Dai S."/>
            <person name="Zhou R."/>
        </authorList>
    </citation>
    <scope>NUCLEOTIDE SEQUENCE [LARGE SCALE GENOMIC DNA]</scope>
    <source>
        <strain evidence="1">BV-YZ2020</strain>
    </source>
</reference>
<accession>A0ACB9M1C1</accession>
<proteinExistence type="predicted"/>
<name>A0ACB9M1C1_BAUVA</name>